<protein>
    <submittedName>
        <fullName evidence="4">MarR family transcriptional regulator</fullName>
    </submittedName>
</protein>
<evidence type="ECO:0000259" key="2">
    <source>
        <dbReference type="Pfam" id="PF12802"/>
    </source>
</evidence>
<dbReference type="InterPro" id="IPR000835">
    <property type="entry name" value="HTH_MarR-typ"/>
</dbReference>
<dbReference type="PANTHER" id="PTHR10948">
    <property type="entry name" value="TRANSPOSASE"/>
    <property type="match status" value="1"/>
</dbReference>
<feature type="region of interest" description="Disordered" evidence="1">
    <location>
        <begin position="36"/>
        <end position="77"/>
    </location>
</feature>
<reference evidence="4 5" key="1">
    <citation type="submission" date="2019-02" db="EMBL/GenBank/DDBJ databases">
        <title>Kribbella capetownensis sp. nov. and Kribbella speibonae sp. nov., isolated from soil.</title>
        <authorList>
            <person name="Curtis S.M."/>
            <person name="Norton I."/>
            <person name="Everest G.J."/>
            <person name="Meyers P.R."/>
        </authorList>
    </citation>
    <scope>NUCLEOTIDE SEQUENCE [LARGE SCALE GENOMIC DNA]</scope>
    <source>
        <strain evidence="4 5">YM53</strain>
    </source>
</reference>
<evidence type="ECO:0000259" key="3">
    <source>
        <dbReference type="Pfam" id="PF13936"/>
    </source>
</evidence>
<dbReference type="PANTHER" id="PTHR10948:SF23">
    <property type="entry name" value="TRANSPOSASE INSI FOR INSERTION SEQUENCE ELEMENT IS30A-RELATED"/>
    <property type="match status" value="1"/>
</dbReference>
<keyword evidence="5" id="KW-1185">Reference proteome</keyword>
<dbReference type="InterPro" id="IPR051917">
    <property type="entry name" value="Transposase-Integrase"/>
</dbReference>
<dbReference type="Pfam" id="PF13936">
    <property type="entry name" value="HTH_38"/>
    <property type="match status" value="1"/>
</dbReference>
<dbReference type="RefSeq" id="WP_131517421.1">
    <property type="nucleotide sequence ID" value="NZ_SJKD01000008.1"/>
</dbReference>
<proteinExistence type="predicted"/>
<dbReference type="AlphaFoldDB" id="A0A4R0JK55"/>
<dbReference type="SUPFAM" id="SSF46785">
    <property type="entry name" value="Winged helix' DNA-binding domain"/>
    <property type="match status" value="1"/>
</dbReference>
<evidence type="ECO:0000256" key="1">
    <source>
        <dbReference type="SAM" id="MobiDB-lite"/>
    </source>
</evidence>
<gene>
    <name evidence="4" type="ORF">E0H75_31925</name>
</gene>
<dbReference type="InterPro" id="IPR036388">
    <property type="entry name" value="WH-like_DNA-bd_sf"/>
</dbReference>
<sequence>MPGGRLTHDDRREIATGLQAGLGYAEIARQLDRPTSTISREVARNGGARGYRADHAHYSTASRARRSPGKATNHAELQPDGDQQVRDFVERFATMMVEGGLPRMASRVLARLYTADSRSLTAADLVRELCVSPASISTAVGYLEQVGMVHREPDPERRLQHYVIADDVWLQAWKVSARTNLNWAETATEGAALLGPGTPAGERLTHMADFFHRLGEDMSGGPAFELIDDALTALAVLLHAARPLSANQLAAALDWPPERLAEALGNAAKYVEYTDPVVLHQPSTGTYQAIPTPGRLTATQRAAVAPTPATTDA</sequence>
<comment type="caution">
    <text evidence="4">The sequence shown here is derived from an EMBL/GenBank/DDBJ whole genome shotgun (WGS) entry which is preliminary data.</text>
</comment>
<evidence type="ECO:0000313" key="5">
    <source>
        <dbReference type="Proteomes" id="UP000293342"/>
    </source>
</evidence>
<dbReference type="EMBL" id="SJKD01000008">
    <property type="protein sequence ID" value="TCC45118.1"/>
    <property type="molecule type" value="Genomic_DNA"/>
</dbReference>
<dbReference type="GO" id="GO:0032196">
    <property type="term" value="P:transposition"/>
    <property type="evidence" value="ECO:0007669"/>
    <property type="project" value="TreeGrafter"/>
</dbReference>
<feature type="domain" description="HTH marR-type" evidence="2">
    <location>
        <begin position="100"/>
        <end position="156"/>
    </location>
</feature>
<dbReference type="GO" id="GO:0003700">
    <property type="term" value="F:DNA-binding transcription factor activity"/>
    <property type="evidence" value="ECO:0007669"/>
    <property type="project" value="InterPro"/>
</dbReference>
<dbReference type="Gene3D" id="1.10.10.10">
    <property type="entry name" value="Winged helix-like DNA-binding domain superfamily/Winged helix DNA-binding domain"/>
    <property type="match status" value="1"/>
</dbReference>
<organism evidence="4 5">
    <name type="scientific">Kribbella capetownensis</name>
    <dbReference type="NCBI Taxonomy" id="1572659"/>
    <lineage>
        <taxon>Bacteria</taxon>
        <taxon>Bacillati</taxon>
        <taxon>Actinomycetota</taxon>
        <taxon>Actinomycetes</taxon>
        <taxon>Propionibacteriales</taxon>
        <taxon>Kribbellaceae</taxon>
        <taxon>Kribbella</taxon>
    </lineage>
</organism>
<dbReference type="InterPro" id="IPR025246">
    <property type="entry name" value="IS30-like_HTH"/>
</dbReference>
<dbReference type="OrthoDB" id="4823987at2"/>
<dbReference type="InterPro" id="IPR036390">
    <property type="entry name" value="WH_DNA-bd_sf"/>
</dbReference>
<feature type="domain" description="Transposase IS30-like HTH" evidence="3">
    <location>
        <begin position="5"/>
        <end position="45"/>
    </location>
</feature>
<evidence type="ECO:0000313" key="4">
    <source>
        <dbReference type="EMBL" id="TCC45118.1"/>
    </source>
</evidence>
<dbReference type="GO" id="GO:0005829">
    <property type="term" value="C:cytosol"/>
    <property type="evidence" value="ECO:0007669"/>
    <property type="project" value="TreeGrafter"/>
</dbReference>
<dbReference type="Proteomes" id="UP000293342">
    <property type="component" value="Unassembled WGS sequence"/>
</dbReference>
<accession>A0A4R0JK55</accession>
<dbReference type="GO" id="GO:0004803">
    <property type="term" value="F:transposase activity"/>
    <property type="evidence" value="ECO:0007669"/>
    <property type="project" value="TreeGrafter"/>
</dbReference>
<name>A0A4R0JK55_9ACTN</name>
<dbReference type="Pfam" id="PF12802">
    <property type="entry name" value="MarR_2"/>
    <property type="match status" value="1"/>
</dbReference>